<sequence>MREFRDACDAVLQSVTEDSLRVPGVVAMVTGRDGILYSGAAGERRIGGEEMAEDTVFALSAATQPITATAALQCVEEGLLELDAPAREYVPELGELSVLEGIDARGVARLRPPKTDLTTRQLLLHTAGFGSALFSDDYRRLVDAGVLPSLASGRLAALQAPLLFDPGTRWEYGIGINWVGLIVEAIRGKRLGEVLRTRLFDPLEMRETSFARGPERRARSAVFHRREADGSLIPAGEEEDNLFGASEIDMGGHGLFGTVPDYMRFIRMWLNDGAGPQGRVLRADTVGWAVRNGLRGEVGVHRLRSAMPSLSCDVDLFPGLKKGWAYPFMRNEKRALTGRAAGSLGWAGLANSFYWIDRRTGIGGYWATQLLPFGDPVSYIGAQDFEATVYHYLKRRMLQPPQPALPERLLDRV</sequence>
<dbReference type="InterPro" id="IPR012338">
    <property type="entry name" value="Beta-lactam/transpept-like"/>
</dbReference>
<dbReference type="EMBL" id="BNAP01000010">
    <property type="protein sequence ID" value="GHG93286.1"/>
    <property type="molecule type" value="Genomic_DNA"/>
</dbReference>
<reference evidence="2" key="1">
    <citation type="journal article" date="2014" name="Int. J. Syst. Evol. Microbiol.">
        <title>Complete genome sequence of Corynebacterium casei LMG S-19264T (=DSM 44701T), isolated from a smear-ripened cheese.</title>
        <authorList>
            <consortium name="US DOE Joint Genome Institute (JGI-PGF)"/>
            <person name="Walter F."/>
            <person name="Albersmeier A."/>
            <person name="Kalinowski J."/>
            <person name="Ruckert C."/>
        </authorList>
    </citation>
    <scope>NUCLEOTIDE SEQUENCE</scope>
    <source>
        <strain evidence="2">CGMCC 1.7081</strain>
    </source>
</reference>
<dbReference type="RefSeq" id="WP_051312690.1">
    <property type="nucleotide sequence ID" value="NZ_BNAP01000010.1"/>
</dbReference>
<dbReference type="Pfam" id="PF00144">
    <property type="entry name" value="Beta-lactamase"/>
    <property type="match status" value="1"/>
</dbReference>
<dbReference type="SUPFAM" id="SSF56601">
    <property type="entry name" value="beta-lactamase/transpeptidase-like"/>
    <property type="match status" value="1"/>
</dbReference>
<gene>
    <name evidence="2" type="ORF">GCM10010961_25780</name>
</gene>
<comment type="caution">
    <text evidence="2">The sequence shown here is derived from an EMBL/GenBank/DDBJ whole genome shotgun (WGS) entry which is preliminary data.</text>
</comment>
<feature type="domain" description="Beta-lactamase-related" evidence="1">
    <location>
        <begin position="19"/>
        <end position="373"/>
    </location>
</feature>
<organism evidence="2 3">
    <name type="scientific">Pseudodonghicola xiamenensis</name>
    <dbReference type="NCBI Taxonomy" id="337702"/>
    <lineage>
        <taxon>Bacteria</taxon>
        <taxon>Pseudomonadati</taxon>
        <taxon>Pseudomonadota</taxon>
        <taxon>Alphaproteobacteria</taxon>
        <taxon>Rhodobacterales</taxon>
        <taxon>Paracoccaceae</taxon>
        <taxon>Pseudodonghicola</taxon>
    </lineage>
</organism>
<dbReference type="InterPro" id="IPR001466">
    <property type="entry name" value="Beta-lactam-related"/>
</dbReference>
<evidence type="ECO:0000313" key="2">
    <source>
        <dbReference type="EMBL" id="GHG93286.1"/>
    </source>
</evidence>
<protein>
    <submittedName>
        <fullName evidence="2">1,4-butanediol diacrylate esterase</fullName>
    </submittedName>
</protein>
<dbReference type="AlphaFoldDB" id="A0A8J3H6P0"/>
<dbReference type="Gene3D" id="3.40.710.10">
    <property type="entry name" value="DD-peptidase/beta-lactamase superfamily"/>
    <property type="match status" value="1"/>
</dbReference>
<dbReference type="Proteomes" id="UP000611500">
    <property type="component" value="Unassembled WGS sequence"/>
</dbReference>
<dbReference type="PANTHER" id="PTHR43283">
    <property type="entry name" value="BETA-LACTAMASE-RELATED"/>
    <property type="match status" value="1"/>
</dbReference>
<reference evidence="2" key="2">
    <citation type="submission" date="2020-09" db="EMBL/GenBank/DDBJ databases">
        <authorList>
            <person name="Sun Q."/>
            <person name="Zhou Y."/>
        </authorList>
    </citation>
    <scope>NUCLEOTIDE SEQUENCE</scope>
    <source>
        <strain evidence="2">CGMCC 1.7081</strain>
    </source>
</reference>
<dbReference type="InterPro" id="IPR050789">
    <property type="entry name" value="Diverse_Enzym_Activities"/>
</dbReference>
<keyword evidence="3" id="KW-1185">Reference proteome</keyword>
<accession>A0A8J3H6P0</accession>
<evidence type="ECO:0000313" key="3">
    <source>
        <dbReference type="Proteomes" id="UP000611500"/>
    </source>
</evidence>
<name>A0A8J3H6P0_9RHOB</name>
<dbReference type="PANTHER" id="PTHR43283:SF3">
    <property type="entry name" value="BETA-LACTAMASE FAMILY PROTEIN (AFU_ORTHOLOGUE AFUA_5G07500)"/>
    <property type="match status" value="1"/>
</dbReference>
<proteinExistence type="predicted"/>
<evidence type="ECO:0000259" key="1">
    <source>
        <dbReference type="Pfam" id="PF00144"/>
    </source>
</evidence>